<accession>A0A7C9GVB0</accession>
<dbReference type="EMBL" id="WIOL01000003">
    <property type="protein sequence ID" value="MQT17398.1"/>
    <property type="molecule type" value="Genomic_DNA"/>
</dbReference>
<comment type="similarity">
    <text evidence="1 6">Belongs to the Glu/Leu/Phe/Val dehydrogenases family.</text>
</comment>
<dbReference type="SUPFAM" id="SSF53223">
    <property type="entry name" value="Aminoacid dehydrogenase-like, N-terminal domain"/>
    <property type="match status" value="1"/>
</dbReference>
<dbReference type="AlphaFoldDB" id="A0A7C9GVB0"/>
<dbReference type="Proteomes" id="UP000481327">
    <property type="component" value="Unassembled WGS sequence"/>
</dbReference>
<dbReference type="InterPro" id="IPR016211">
    <property type="entry name" value="Glu/Phe/Leu/Val/Trp_DH_bac/arc"/>
</dbReference>
<feature type="binding site" evidence="5">
    <location>
        <begin position="178"/>
        <end position="183"/>
    </location>
    <ligand>
        <name>NAD(+)</name>
        <dbReference type="ChEBI" id="CHEBI:57540"/>
    </ligand>
</feature>
<evidence type="ECO:0000256" key="6">
    <source>
        <dbReference type="RuleBase" id="RU004417"/>
    </source>
</evidence>
<dbReference type="GO" id="GO:0016639">
    <property type="term" value="F:oxidoreductase activity, acting on the CH-NH2 group of donors, NAD or NADP as acceptor"/>
    <property type="evidence" value="ECO:0007669"/>
    <property type="project" value="InterPro"/>
</dbReference>
<protein>
    <submittedName>
        <fullName evidence="8">Amino acid dehydrogenase</fullName>
    </submittedName>
</protein>
<dbReference type="SUPFAM" id="SSF51735">
    <property type="entry name" value="NAD(P)-binding Rossmann-fold domains"/>
    <property type="match status" value="1"/>
</dbReference>
<dbReference type="PANTHER" id="PTHR42722:SF1">
    <property type="entry name" value="VALINE DEHYDROGENASE"/>
    <property type="match status" value="1"/>
</dbReference>
<organism evidence="8 9">
    <name type="scientific">Sandarakinorhabdus fusca</name>
    <dbReference type="NCBI Taxonomy" id="1439888"/>
    <lineage>
        <taxon>Bacteria</taxon>
        <taxon>Pseudomonadati</taxon>
        <taxon>Pseudomonadota</taxon>
        <taxon>Alphaproteobacteria</taxon>
        <taxon>Sphingomonadales</taxon>
        <taxon>Sphingosinicellaceae</taxon>
        <taxon>Sandarakinorhabdus</taxon>
    </lineage>
</organism>
<evidence type="ECO:0000256" key="2">
    <source>
        <dbReference type="ARBA" id="ARBA00023002"/>
    </source>
</evidence>
<dbReference type="GO" id="GO:0006520">
    <property type="term" value="P:amino acid metabolic process"/>
    <property type="evidence" value="ECO:0007669"/>
    <property type="project" value="InterPro"/>
</dbReference>
<evidence type="ECO:0000256" key="1">
    <source>
        <dbReference type="ARBA" id="ARBA00006382"/>
    </source>
</evidence>
<keyword evidence="3 5" id="KW-0520">NAD</keyword>
<reference evidence="8 9" key="1">
    <citation type="submission" date="2019-09" db="EMBL/GenBank/DDBJ databases">
        <title>Polymorphobacter sp. isolated from a lake in China.</title>
        <authorList>
            <person name="Liu Z."/>
        </authorList>
    </citation>
    <scope>NUCLEOTIDE SEQUENCE [LARGE SCALE GENOMIC DNA]</scope>
    <source>
        <strain evidence="8 9">D40P</strain>
    </source>
</reference>
<dbReference type="RefSeq" id="WP_152577872.1">
    <property type="nucleotide sequence ID" value="NZ_JAATJI010000002.1"/>
</dbReference>
<feature type="active site" description="Proton donor/acceptor" evidence="4">
    <location>
        <position position="79"/>
    </location>
</feature>
<dbReference type="CDD" id="cd01075">
    <property type="entry name" value="NAD_bind_Leu_Phe_Val_DH"/>
    <property type="match status" value="1"/>
</dbReference>
<dbReference type="InterPro" id="IPR006097">
    <property type="entry name" value="Glu/Leu/Phe/Val/Trp_DH_dimer"/>
</dbReference>
<evidence type="ECO:0000313" key="9">
    <source>
        <dbReference type="Proteomes" id="UP000481327"/>
    </source>
</evidence>
<comment type="caution">
    <text evidence="8">The sequence shown here is derived from an EMBL/GenBank/DDBJ whole genome shotgun (WGS) entry which is preliminary data.</text>
</comment>
<dbReference type="SMART" id="SM00839">
    <property type="entry name" value="ELFV_dehydrog"/>
    <property type="match status" value="1"/>
</dbReference>
<keyword evidence="9" id="KW-1185">Reference proteome</keyword>
<dbReference type="Pfam" id="PF02812">
    <property type="entry name" value="ELFV_dehydrog_N"/>
    <property type="match status" value="1"/>
</dbReference>
<evidence type="ECO:0000256" key="3">
    <source>
        <dbReference type="ARBA" id="ARBA00023027"/>
    </source>
</evidence>
<proteinExistence type="inferred from homology"/>
<dbReference type="Pfam" id="PF00208">
    <property type="entry name" value="ELFV_dehydrog"/>
    <property type="match status" value="1"/>
</dbReference>
<dbReference type="PANTHER" id="PTHR42722">
    <property type="entry name" value="LEUCINE DEHYDROGENASE"/>
    <property type="match status" value="1"/>
</dbReference>
<dbReference type="InterPro" id="IPR006095">
    <property type="entry name" value="Glu/Leu/Phe/Val/Trp_DH"/>
</dbReference>
<dbReference type="Gene3D" id="3.40.50.720">
    <property type="entry name" value="NAD(P)-binding Rossmann-like Domain"/>
    <property type="match status" value="1"/>
</dbReference>
<dbReference type="InterPro" id="IPR006096">
    <property type="entry name" value="Glu/Leu/Phe/Val/Trp_DH_C"/>
</dbReference>
<dbReference type="InterPro" id="IPR036291">
    <property type="entry name" value="NAD(P)-bd_dom_sf"/>
</dbReference>
<feature type="domain" description="Glutamate/phenylalanine/leucine/valine/L-tryptophan dehydrogenase C-terminal" evidence="7">
    <location>
        <begin position="142"/>
        <end position="345"/>
    </location>
</feature>
<dbReference type="PRINTS" id="PR00082">
    <property type="entry name" value="GLFDHDRGNASE"/>
</dbReference>
<evidence type="ECO:0000256" key="4">
    <source>
        <dbReference type="PIRSR" id="PIRSR000188-1"/>
    </source>
</evidence>
<dbReference type="InterPro" id="IPR046346">
    <property type="entry name" value="Aminoacid_DH-like_N_sf"/>
</dbReference>
<keyword evidence="2 6" id="KW-0560">Oxidoreductase</keyword>
<sequence>MIFDAVDFDAHEAVHFATDEATGLTAIIALHSTHLGPAAGGTRWWSYADDAAALTDALRLSRGMSYKNAMAGLPMGGGKGVIIKDAPKTEAMLEAFGDVIESLGGRYVTAEDVGMSDQDMTVIARRTRHVSGLPVAAGAVGGNPGPSTAEGIFVGMRAAVAHKLGRHDFKGVHVAIQGLGSVGGALAEKLAVAGAVLTLADVDAARAAAYAARLGATAVDVTAITRVAADVFSPNALGAVLDAPTIAGLQVAVVAGAANNQLATPNDGAALAARGILYAPDYVINAGGIISVVAEYLGHGDPAEVARAIAAIEGRLADIFVTADRIAMPTDMVADSMARKLIGRG</sequence>
<evidence type="ECO:0000256" key="5">
    <source>
        <dbReference type="PIRSR" id="PIRSR000188-2"/>
    </source>
</evidence>
<evidence type="ECO:0000259" key="7">
    <source>
        <dbReference type="SMART" id="SM00839"/>
    </source>
</evidence>
<keyword evidence="5" id="KW-0547">Nucleotide-binding</keyword>
<dbReference type="Gene3D" id="3.40.50.10860">
    <property type="entry name" value="Leucine Dehydrogenase, chain A, domain 1"/>
    <property type="match status" value="1"/>
</dbReference>
<evidence type="ECO:0000313" key="8">
    <source>
        <dbReference type="EMBL" id="MQT17398.1"/>
    </source>
</evidence>
<dbReference type="PIRSF" id="PIRSF000188">
    <property type="entry name" value="Phe_leu_dh"/>
    <property type="match status" value="1"/>
</dbReference>
<name>A0A7C9GVB0_9SPHN</name>
<gene>
    <name evidence="8" type="ORF">F3168_08990</name>
</gene>
<dbReference type="OrthoDB" id="9803297at2"/>
<dbReference type="GO" id="GO:0000166">
    <property type="term" value="F:nucleotide binding"/>
    <property type="evidence" value="ECO:0007669"/>
    <property type="project" value="UniProtKB-KW"/>
</dbReference>